<dbReference type="STRING" id="56646.A0A2L2TUZ7"/>
<evidence type="ECO:0000256" key="1">
    <source>
        <dbReference type="ARBA" id="ARBA00006196"/>
    </source>
</evidence>
<organism evidence="3 4">
    <name type="scientific">Fusarium venenatum</name>
    <dbReference type="NCBI Taxonomy" id="56646"/>
    <lineage>
        <taxon>Eukaryota</taxon>
        <taxon>Fungi</taxon>
        <taxon>Dikarya</taxon>
        <taxon>Ascomycota</taxon>
        <taxon>Pezizomycotina</taxon>
        <taxon>Sordariomycetes</taxon>
        <taxon>Hypocreomycetidae</taxon>
        <taxon>Hypocreales</taxon>
        <taxon>Nectriaceae</taxon>
        <taxon>Fusarium</taxon>
    </lineage>
</organism>
<name>A0A2L2TUZ7_9HYPO</name>
<dbReference type="GO" id="GO:1990050">
    <property type="term" value="F:phosphatidic acid transfer activity"/>
    <property type="evidence" value="ECO:0007669"/>
    <property type="project" value="TreeGrafter"/>
</dbReference>
<keyword evidence="4" id="KW-1185">Reference proteome</keyword>
<dbReference type="AlphaFoldDB" id="A0A2L2TUZ7"/>
<dbReference type="GO" id="GO:0045332">
    <property type="term" value="P:phospholipid translocation"/>
    <property type="evidence" value="ECO:0007669"/>
    <property type="project" value="TreeGrafter"/>
</dbReference>
<comment type="similarity">
    <text evidence="1">Belongs to the TRIAP1/MDM35 family.</text>
</comment>
<dbReference type="Proteomes" id="UP000245910">
    <property type="component" value="Chromosome III"/>
</dbReference>
<proteinExistence type="inferred from homology"/>
<protein>
    <recommendedName>
        <fullName evidence="5">Mitochondrial distribution and morphology protein 35</fullName>
    </recommendedName>
</protein>
<accession>A0A2L2TUZ7</accession>
<dbReference type="GO" id="GO:0005829">
    <property type="term" value="C:cytosol"/>
    <property type="evidence" value="ECO:0007669"/>
    <property type="project" value="TreeGrafter"/>
</dbReference>
<dbReference type="GO" id="GO:0005634">
    <property type="term" value="C:nucleus"/>
    <property type="evidence" value="ECO:0007669"/>
    <property type="project" value="TreeGrafter"/>
</dbReference>
<keyword evidence="2" id="KW-1015">Disulfide bond</keyword>
<dbReference type="InterPro" id="IPR007918">
    <property type="entry name" value="MDM35_apoptosis"/>
</dbReference>
<evidence type="ECO:0008006" key="5">
    <source>
        <dbReference type="Google" id="ProtNLM"/>
    </source>
</evidence>
<sequence length="108" mass="12858">MSASLAPECNEVKEYVCFYQFKARSTNVLRRYDTCFLKWYSEKYLRGQEKDNKECADMFKEYQTCLKVALKDRGVDKLVQEAREENKENDLKHLGNNMHHMLASMAFR</sequence>
<dbReference type="GO" id="GO:0005758">
    <property type="term" value="C:mitochondrial intermembrane space"/>
    <property type="evidence" value="ECO:0007669"/>
    <property type="project" value="TreeGrafter"/>
</dbReference>
<dbReference type="EMBL" id="LN649231">
    <property type="protein sequence ID" value="CEI69567.1"/>
    <property type="molecule type" value="Genomic_DNA"/>
</dbReference>
<evidence type="ECO:0000313" key="3">
    <source>
        <dbReference type="EMBL" id="CEI69567.1"/>
    </source>
</evidence>
<dbReference type="Pfam" id="PF05254">
    <property type="entry name" value="UPF0203"/>
    <property type="match status" value="1"/>
</dbReference>
<reference evidence="4" key="1">
    <citation type="submission" date="2014-10" db="EMBL/GenBank/DDBJ databases">
        <authorList>
            <person name="King R."/>
        </authorList>
    </citation>
    <scope>NUCLEOTIDE SEQUENCE [LARGE SCALE GENOMIC DNA]</scope>
    <source>
        <strain evidence="4">A3/5</strain>
    </source>
</reference>
<evidence type="ECO:0000313" key="4">
    <source>
        <dbReference type="Proteomes" id="UP000245910"/>
    </source>
</evidence>
<evidence type="ECO:0000256" key="2">
    <source>
        <dbReference type="ARBA" id="ARBA00023157"/>
    </source>
</evidence>
<dbReference type="PANTHER" id="PTHR46403:SF1">
    <property type="entry name" value="TP53-REGULATED INHIBITOR OF APOPTOSIS 1"/>
    <property type="match status" value="1"/>
</dbReference>
<dbReference type="PANTHER" id="PTHR46403">
    <property type="entry name" value="TP53-REGULATED INHIBITOR OF APOPTOSIS 1"/>
    <property type="match status" value="1"/>
</dbReference>